<evidence type="ECO:0000259" key="6">
    <source>
        <dbReference type="Pfam" id="PF00535"/>
    </source>
</evidence>
<dbReference type="Gene3D" id="3.90.550.10">
    <property type="entry name" value="Spore Coat Polysaccharide Biosynthesis Protein SpsA, Chain A"/>
    <property type="match status" value="1"/>
</dbReference>
<dbReference type="OrthoDB" id="9771846at2"/>
<feature type="domain" description="Glycosyltransferase 2-like" evidence="6">
    <location>
        <begin position="72"/>
        <end position="198"/>
    </location>
</feature>
<dbReference type="PANTHER" id="PTHR43179:SF12">
    <property type="entry name" value="GALACTOFURANOSYLTRANSFERASE GLFT2"/>
    <property type="match status" value="1"/>
</dbReference>
<evidence type="ECO:0000256" key="4">
    <source>
        <dbReference type="ARBA" id="ARBA00022679"/>
    </source>
</evidence>
<reference evidence="7 8" key="1">
    <citation type="submission" date="2019-03" db="EMBL/GenBank/DDBJ databases">
        <title>Three New Species of Nocardioides, Nocardioides euryhalodurans sp. nov., Nocardioides seonyuensis sp. nov. and Nocardioides eburneoflavus sp. nov. Iolated from Soil.</title>
        <authorList>
            <person name="Roh S.G."/>
            <person name="Lee C."/>
            <person name="Kim M.-K."/>
            <person name="Kim S.B."/>
        </authorList>
    </citation>
    <scope>NUCLEOTIDE SEQUENCE [LARGE SCALE GENOMIC DNA]</scope>
    <source>
        <strain evidence="7 8">MMS17-SY207-3</strain>
    </source>
</reference>
<comment type="pathway">
    <text evidence="1">Cell wall biogenesis; cell wall polysaccharide biosynthesis.</text>
</comment>
<sequence length="389" mass="41362">MDSAARAERHRAPDRVPRPSVLLRVAQEGQVPPAPGQHRRREAGEVVSGRTIPQPTGLAGADDPSAEVVVACVTYNSASVIEPFLAALPAALVGVPGSRVVVVDNASSDDTVATIEEVAPWVTVVRAPGNVGYAAGINLALRQCTARRGVYVLNPDAVPSPGSVAHLLAVVEADPEVGIAVPTVLSEAGEVKFSLRREPTILRAAGEAVLGGHRAARHPWLGDQVRDSSKYVEGATADWATGAALFLSRAVLDAVGSWDERFFLYSEETDYALRARDEGFRVQLTTAASVTHPGGEMESSPELWTLVAVNRQRLYRKRHALVPSVVYWAVVLANESVRALLGRPRSRLATQVLLRLGPDQTGADTTPALIARTPVPWHVGRTPGSTPAT</sequence>
<feature type="region of interest" description="Disordered" evidence="5">
    <location>
        <begin position="28"/>
        <end position="62"/>
    </location>
</feature>
<dbReference type="AlphaFoldDB" id="A0A4P7IC45"/>
<dbReference type="InterPro" id="IPR029044">
    <property type="entry name" value="Nucleotide-diphossugar_trans"/>
</dbReference>
<evidence type="ECO:0000313" key="8">
    <source>
        <dbReference type="Proteomes" id="UP000294853"/>
    </source>
</evidence>
<evidence type="ECO:0000256" key="5">
    <source>
        <dbReference type="SAM" id="MobiDB-lite"/>
    </source>
</evidence>
<evidence type="ECO:0000256" key="2">
    <source>
        <dbReference type="ARBA" id="ARBA00006739"/>
    </source>
</evidence>
<dbReference type="Pfam" id="PF00535">
    <property type="entry name" value="Glycos_transf_2"/>
    <property type="match status" value="1"/>
</dbReference>
<dbReference type="GO" id="GO:0016757">
    <property type="term" value="F:glycosyltransferase activity"/>
    <property type="evidence" value="ECO:0007669"/>
    <property type="project" value="UniProtKB-KW"/>
</dbReference>
<dbReference type="CDD" id="cd04186">
    <property type="entry name" value="GT_2_like_c"/>
    <property type="match status" value="1"/>
</dbReference>
<dbReference type="EMBL" id="CP038436">
    <property type="protein sequence ID" value="QBX54636.1"/>
    <property type="molecule type" value="Genomic_DNA"/>
</dbReference>
<keyword evidence="3" id="KW-0328">Glycosyltransferase</keyword>
<name>A0A4P7IC45_9ACTN</name>
<keyword evidence="4 7" id="KW-0808">Transferase</keyword>
<dbReference type="Proteomes" id="UP000294853">
    <property type="component" value="Chromosome"/>
</dbReference>
<comment type="similarity">
    <text evidence="2">Belongs to the glycosyltransferase 2 family.</text>
</comment>
<keyword evidence="8" id="KW-1185">Reference proteome</keyword>
<proteinExistence type="inferred from homology"/>
<gene>
    <name evidence="7" type="ORF">EXE58_03565</name>
</gene>
<protein>
    <submittedName>
        <fullName evidence="7">Glycosyltransferase family 2 protein</fullName>
    </submittedName>
</protein>
<dbReference type="InterPro" id="IPR001173">
    <property type="entry name" value="Glyco_trans_2-like"/>
</dbReference>
<evidence type="ECO:0000256" key="1">
    <source>
        <dbReference type="ARBA" id="ARBA00004776"/>
    </source>
</evidence>
<accession>A0A4P7IC45</accession>
<dbReference type="SUPFAM" id="SSF53448">
    <property type="entry name" value="Nucleotide-diphospho-sugar transferases"/>
    <property type="match status" value="1"/>
</dbReference>
<dbReference type="KEGG" id="nsn:EXE58_03565"/>
<evidence type="ECO:0000313" key="7">
    <source>
        <dbReference type="EMBL" id="QBX54636.1"/>
    </source>
</evidence>
<organism evidence="7 8">
    <name type="scientific">Nocardioides seonyuensis</name>
    <dbReference type="NCBI Taxonomy" id="2518371"/>
    <lineage>
        <taxon>Bacteria</taxon>
        <taxon>Bacillati</taxon>
        <taxon>Actinomycetota</taxon>
        <taxon>Actinomycetes</taxon>
        <taxon>Propionibacteriales</taxon>
        <taxon>Nocardioidaceae</taxon>
        <taxon>Nocardioides</taxon>
    </lineage>
</organism>
<evidence type="ECO:0000256" key="3">
    <source>
        <dbReference type="ARBA" id="ARBA00022676"/>
    </source>
</evidence>
<dbReference type="PANTHER" id="PTHR43179">
    <property type="entry name" value="RHAMNOSYLTRANSFERASE WBBL"/>
    <property type="match status" value="1"/>
</dbReference>